<dbReference type="GO" id="GO:0016020">
    <property type="term" value="C:membrane"/>
    <property type="evidence" value="ECO:0007669"/>
    <property type="project" value="UniProtKB-SubCell"/>
</dbReference>
<protein>
    <submittedName>
        <fullName evidence="8">G-protein coupled receptors family 1 profile domain-containing protein</fullName>
    </submittedName>
</protein>
<organism evidence="7 8">
    <name type="scientific">Parascaris univalens</name>
    <name type="common">Nematode worm</name>
    <dbReference type="NCBI Taxonomy" id="6257"/>
    <lineage>
        <taxon>Eukaryota</taxon>
        <taxon>Metazoa</taxon>
        <taxon>Ecdysozoa</taxon>
        <taxon>Nematoda</taxon>
        <taxon>Chromadorea</taxon>
        <taxon>Rhabditida</taxon>
        <taxon>Spirurina</taxon>
        <taxon>Ascaridomorpha</taxon>
        <taxon>Ascaridoidea</taxon>
        <taxon>Ascarididae</taxon>
        <taxon>Parascaris</taxon>
    </lineage>
</organism>
<dbReference type="SUPFAM" id="SSF81321">
    <property type="entry name" value="Family A G protein-coupled receptor-like"/>
    <property type="match status" value="1"/>
</dbReference>
<evidence type="ECO:0000259" key="6">
    <source>
        <dbReference type="PROSITE" id="PS50262"/>
    </source>
</evidence>
<proteinExistence type="predicted"/>
<keyword evidence="7" id="KW-1185">Reference proteome</keyword>
<feature type="transmembrane region" description="Helical" evidence="5">
    <location>
        <begin position="66"/>
        <end position="84"/>
    </location>
</feature>
<dbReference type="PROSITE" id="PS50262">
    <property type="entry name" value="G_PROTEIN_RECEP_F1_2"/>
    <property type="match status" value="1"/>
</dbReference>
<dbReference type="InterPro" id="IPR017452">
    <property type="entry name" value="GPCR_Rhodpsn_7TM"/>
</dbReference>
<keyword evidence="2 5" id="KW-0812">Transmembrane</keyword>
<dbReference type="Proteomes" id="UP000887569">
    <property type="component" value="Unplaced"/>
</dbReference>
<sequence>FLGRRRPLVCFICIATAAAYKTCVYFEIHYIEIENCTDFSAYEIQLTALAQNPIYKFWWMFLTRNILDRILPFFVLVAVNFIIIRSLKQEQFRQSIIGRTKSSQSKASRATLRDATRVLISCVSMYLMSQSLQVLITFWEAIHKTSLEVELYEFYSYLNDAVSIMTLLSSCLRYPVYCTCNKPIKTASWETLKSLHAVVLHSGSNKAASYEMMSKEKMETQHTTIYTPRRNCSDIASTQKTNDIDVVTQQWTL</sequence>
<evidence type="ECO:0000313" key="8">
    <source>
        <dbReference type="WBParaSite" id="PgR013_g019_t01"/>
    </source>
</evidence>
<evidence type="ECO:0000256" key="2">
    <source>
        <dbReference type="ARBA" id="ARBA00022692"/>
    </source>
</evidence>
<evidence type="ECO:0000256" key="1">
    <source>
        <dbReference type="ARBA" id="ARBA00004370"/>
    </source>
</evidence>
<dbReference type="AlphaFoldDB" id="A0A915AQZ8"/>
<reference evidence="8" key="1">
    <citation type="submission" date="2022-11" db="UniProtKB">
        <authorList>
            <consortium name="WormBaseParasite"/>
        </authorList>
    </citation>
    <scope>IDENTIFICATION</scope>
</reference>
<name>A0A915AQZ8_PARUN</name>
<evidence type="ECO:0000313" key="7">
    <source>
        <dbReference type="Proteomes" id="UP000887569"/>
    </source>
</evidence>
<comment type="subcellular location">
    <subcellularLocation>
        <location evidence="1">Membrane</location>
    </subcellularLocation>
</comment>
<keyword evidence="3 5" id="KW-1133">Transmembrane helix</keyword>
<evidence type="ECO:0000256" key="5">
    <source>
        <dbReference type="SAM" id="Phobius"/>
    </source>
</evidence>
<evidence type="ECO:0000256" key="3">
    <source>
        <dbReference type="ARBA" id="ARBA00022989"/>
    </source>
</evidence>
<dbReference type="PANTHER" id="PTHR46709:SF6">
    <property type="entry name" value="G-PROTEIN COUPLED RECEPTORS FAMILY 1 PROFILE DOMAIN-CONTAINING PROTEIN"/>
    <property type="match status" value="1"/>
</dbReference>
<evidence type="ECO:0000256" key="4">
    <source>
        <dbReference type="ARBA" id="ARBA00023136"/>
    </source>
</evidence>
<dbReference type="WBParaSite" id="PgR013_g019_t01">
    <property type="protein sequence ID" value="PgR013_g019_t01"/>
    <property type="gene ID" value="PgR013_g019"/>
</dbReference>
<accession>A0A915AQZ8</accession>
<feature type="domain" description="G-protein coupled receptors family 1 profile" evidence="6">
    <location>
        <begin position="36"/>
        <end position="177"/>
    </location>
</feature>
<dbReference type="Gene3D" id="1.20.1070.10">
    <property type="entry name" value="Rhodopsin 7-helix transmembrane proteins"/>
    <property type="match status" value="1"/>
</dbReference>
<dbReference type="PANTHER" id="PTHR46709">
    <property type="entry name" value="PROTEIN CBG23488-RELATED"/>
    <property type="match status" value="1"/>
</dbReference>
<keyword evidence="4 5" id="KW-0472">Membrane</keyword>